<evidence type="ECO:0000256" key="3">
    <source>
        <dbReference type="ARBA" id="ARBA00022475"/>
    </source>
</evidence>
<dbReference type="Proteomes" id="UP000823775">
    <property type="component" value="Unassembled WGS sequence"/>
</dbReference>
<dbReference type="InterPro" id="IPR032675">
    <property type="entry name" value="LRR_dom_sf"/>
</dbReference>
<comment type="subcellular location">
    <subcellularLocation>
        <location evidence="1">Cell membrane</location>
        <topology evidence="1">Single-pass type I membrane protein</topology>
    </subcellularLocation>
</comment>
<dbReference type="InterPro" id="IPR001611">
    <property type="entry name" value="Leu-rich_rpt"/>
</dbReference>
<evidence type="ECO:0000313" key="11">
    <source>
        <dbReference type="EMBL" id="MCD7473082.1"/>
    </source>
</evidence>
<keyword evidence="4" id="KW-0433">Leucine-rich repeat</keyword>
<evidence type="ECO:0000256" key="9">
    <source>
        <dbReference type="ARBA" id="ARBA00023170"/>
    </source>
</evidence>
<protein>
    <submittedName>
        <fullName evidence="11">Uncharacterized protein</fullName>
    </submittedName>
</protein>
<dbReference type="SUPFAM" id="SSF52058">
    <property type="entry name" value="L domain-like"/>
    <property type="match status" value="1"/>
</dbReference>
<evidence type="ECO:0000313" key="12">
    <source>
        <dbReference type="Proteomes" id="UP000823775"/>
    </source>
</evidence>
<accession>A0ABS8TNF3</accession>
<comment type="caution">
    <text evidence="11">The sequence shown here is derived from an EMBL/GenBank/DDBJ whole genome shotgun (WGS) entry which is preliminary data.</text>
</comment>
<evidence type="ECO:0000256" key="7">
    <source>
        <dbReference type="ARBA" id="ARBA00022989"/>
    </source>
</evidence>
<keyword evidence="9" id="KW-0675">Receptor</keyword>
<keyword evidence="8" id="KW-0472">Membrane</keyword>
<dbReference type="EMBL" id="JACEIK010001916">
    <property type="protein sequence ID" value="MCD7473082.1"/>
    <property type="molecule type" value="Genomic_DNA"/>
</dbReference>
<name>A0ABS8TNF3_DATST</name>
<dbReference type="PANTHER" id="PTHR27004:SF412">
    <property type="entry name" value="RECEPTOR-LIKE PROTEIN 12"/>
    <property type="match status" value="1"/>
</dbReference>
<evidence type="ECO:0000256" key="5">
    <source>
        <dbReference type="ARBA" id="ARBA00022692"/>
    </source>
</evidence>
<keyword evidence="6" id="KW-0677">Repeat</keyword>
<proteinExistence type="inferred from homology"/>
<evidence type="ECO:0000256" key="4">
    <source>
        <dbReference type="ARBA" id="ARBA00022614"/>
    </source>
</evidence>
<reference evidence="11 12" key="1">
    <citation type="journal article" date="2021" name="BMC Genomics">
        <title>Datura genome reveals duplications of psychoactive alkaloid biosynthetic genes and high mutation rate following tissue culture.</title>
        <authorList>
            <person name="Rajewski A."/>
            <person name="Carter-House D."/>
            <person name="Stajich J."/>
            <person name="Litt A."/>
        </authorList>
    </citation>
    <scope>NUCLEOTIDE SEQUENCE [LARGE SCALE GENOMIC DNA]</scope>
    <source>
        <strain evidence="11">AR-01</strain>
    </source>
</reference>
<keyword evidence="12" id="KW-1185">Reference proteome</keyword>
<keyword evidence="5" id="KW-0812">Transmembrane</keyword>
<dbReference type="Pfam" id="PF13855">
    <property type="entry name" value="LRR_8"/>
    <property type="match status" value="1"/>
</dbReference>
<evidence type="ECO:0000256" key="2">
    <source>
        <dbReference type="ARBA" id="ARBA00009592"/>
    </source>
</evidence>
<organism evidence="11 12">
    <name type="scientific">Datura stramonium</name>
    <name type="common">Jimsonweed</name>
    <name type="synonym">Common thornapple</name>
    <dbReference type="NCBI Taxonomy" id="4076"/>
    <lineage>
        <taxon>Eukaryota</taxon>
        <taxon>Viridiplantae</taxon>
        <taxon>Streptophyta</taxon>
        <taxon>Embryophyta</taxon>
        <taxon>Tracheophyta</taxon>
        <taxon>Spermatophyta</taxon>
        <taxon>Magnoliopsida</taxon>
        <taxon>eudicotyledons</taxon>
        <taxon>Gunneridae</taxon>
        <taxon>Pentapetalae</taxon>
        <taxon>asterids</taxon>
        <taxon>lamiids</taxon>
        <taxon>Solanales</taxon>
        <taxon>Solanaceae</taxon>
        <taxon>Solanoideae</taxon>
        <taxon>Datureae</taxon>
        <taxon>Datura</taxon>
    </lineage>
</organism>
<evidence type="ECO:0000256" key="10">
    <source>
        <dbReference type="ARBA" id="ARBA00023180"/>
    </source>
</evidence>
<sequence>MTPEDVKQRLVGSGYFTGTELTMDFGYNYRTMVIMMHFDESIRFKTRDIILPLNMIYEDSVRLVIKDQDTELEKITTIMTVIDLSSNYFEGVIPKALMDLGSLWLLNLFHNNLKGDIPMELGS</sequence>
<comment type="similarity">
    <text evidence="2">Belongs to the RLP family.</text>
</comment>
<gene>
    <name evidence="11" type="ORF">HAX54_014669</name>
</gene>
<evidence type="ECO:0000256" key="8">
    <source>
        <dbReference type="ARBA" id="ARBA00023136"/>
    </source>
</evidence>
<dbReference type="Gene3D" id="3.80.10.10">
    <property type="entry name" value="Ribonuclease Inhibitor"/>
    <property type="match status" value="1"/>
</dbReference>
<keyword evidence="3" id="KW-1003">Cell membrane</keyword>
<dbReference type="PANTHER" id="PTHR27004">
    <property type="entry name" value="RECEPTOR-LIKE PROTEIN 12 ISOFORM X1"/>
    <property type="match status" value="1"/>
</dbReference>
<keyword evidence="7" id="KW-1133">Transmembrane helix</keyword>
<evidence type="ECO:0000256" key="6">
    <source>
        <dbReference type="ARBA" id="ARBA00022737"/>
    </source>
</evidence>
<evidence type="ECO:0000256" key="1">
    <source>
        <dbReference type="ARBA" id="ARBA00004251"/>
    </source>
</evidence>
<keyword evidence="10" id="KW-0325">Glycoprotein</keyword>